<evidence type="ECO:0000256" key="1">
    <source>
        <dbReference type="ARBA" id="ARBA00001947"/>
    </source>
</evidence>
<proteinExistence type="predicted"/>
<evidence type="ECO:0000256" key="3">
    <source>
        <dbReference type="ARBA" id="ARBA00022723"/>
    </source>
</evidence>
<keyword evidence="6" id="KW-0482">Metalloprotease</keyword>
<sequence>MEAKVNPLTREDISEEAKWDLNGLYLKESLWEKDIKKLEKDLAGYESFKGTLASSAENIKSCLEFDTSISRTIEKLYTYAHLRNDEDKTHSQNQSNFETIVRLHTLAAQASSYIPSELMAISEDQMHQFLKDKQLDYYKLHLERILRYRKHTLSEKEEKILASSAEIARAARDAFEMLDNADLKLGTINDENGSEIAITQGNFQSIMQNQDRRVRKEAFETFYSAYSDHQYTYASLLASNIKKDIFYAREKNYASVREKSMFSENIPVEVYDNLIETVHDNLAPLHKYFVLRKNILNLDQLHIYDTSVPLVKDIHWHVGYDNSVTKILDSLEPLGPDYTKVLRKGLIEDRWVDRYESKGKRSGAYSSGCYDSNPFILMNYREDNINGMYTLAHEAGHSMHSFLSRKAQPYLYADYTIFVAEVASTFNEVLLTKHLLLQDISKSMKIYLICREIDNLRGTLYRQTMFAEFEHLVYAAAENDQPMTLDIFKEIYRKLLEKYFGEDTILDDCLSLECFRIPHFYFSFYVYKYATGISAAYALADMVSEGGATELNDYLNFLKGGGSKYPIDLLKGAGVNMASPEPVHTALKKFSALVNQLEALTS</sequence>
<dbReference type="Pfam" id="PF08439">
    <property type="entry name" value="Peptidase_M3_N"/>
    <property type="match status" value="1"/>
</dbReference>
<dbReference type="InterPro" id="IPR042088">
    <property type="entry name" value="OligoPept_F_C"/>
</dbReference>
<organism evidence="9">
    <name type="scientific">marine metagenome</name>
    <dbReference type="NCBI Taxonomy" id="408172"/>
    <lineage>
        <taxon>unclassified sequences</taxon>
        <taxon>metagenomes</taxon>
        <taxon>ecological metagenomes</taxon>
    </lineage>
</organism>
<dbReference type="GO" id="GO:0046872">
    <property type="term" value="F:metal ion binding"/>
    <property type="evidence" value="ECO:0007669"/>
    <property type="project" value="UniProtKB-KW"/>
</dbReference>
<dbReference type="GO" id="GO:0006518">
    <property type="term" value="P:peptide metabolic process"/>
    <property type="evidence" value="ECO:0007669"/>
    <property type="project" value="TreeGrafter"/>
</dbReference>
<dbReference type="GO" id="GO:0004222">
    <property type="term" value="F:metalloendopeptidase activity"/>
    <property type="evidence" value="ECO:0007669"/>
    <property type="project" value="InterPro"/>
</dbReference>
<dbReference type="CDD" id="cd09608">
    <property type="entry name" value="M3B_PepF"/>
    <property type="match status" value="1"/>
</dbReference>
<dbReference type="InterPro" id="IPR045090">
    <property type="entry name" value="Pept_M3A_M3B"/>
</dbReference>
<comment type="cofactor">
    <cofactor evidence="1">
        <name>Zn(2+)</name>
        <dbReference type="ChEBI" id="CHEBI:29105"/>
    </cofactor>
</comment>
<dbReference type="PANTHER" id="PTHR11804">
    <property type="entry name" value="PROTEASE M3 THIMET OLIGOPEPTIDASE-RELATED"/>
    <property type="match status" value="1"/>
</dbReference>
<evidence type="ECO:0000259" key="8">
    <source>
        <dbReference type="Pfam" id="PF08439"/>
    </source>
</evidence>
<keyword evidence="5" id="KW-0862">Zinc</keyword>
<dbReference type="InterPro" id="IPR001567">
    <property type="entry name" value="Pept_M3A_M3B_dom"/>
</dbReference>
<feature type="domain" description="Peptidase M3A/M3B catalytic" evidence="7">
    <location>
        <begin position="206"/>
        <end position="587"/>
    </location>
</feature>
<evidence type="ECO:0000256" key="5">
    <source>
        <dbReference type="ARBA" id="ARBA00022833"/>
    </source>
</evidence>
<evidence type="ECO:0000259" key="7">
    <source>
        <dbReference type="Pfam" id="PF01432"/>
    </source>
</evidence>
<dbReference type="EMBL" id="UINC01009096">
    <property type="protein sequence ID" value="SVA40858.1"/>
    <property type="molecule type" value="Genomic_DNA"/>
</dbReference>
<keyword evidence="2" id="KW-0645">Protease</keyword>
<name>A0A381VM58_9ZZZZ</name>
<dbReference type="Pfam" id="PF01432">
    <property type="entry name" value="Peptidase_M3"/>
    <property type="match status" value="1"/>
</dbReference>
<dbReference type="Gene3D" id="1.10.1370.20">
    <property type="entry name" value="Oligoendopeptidase f, C-terminal domain"/>
    <property type="match status" value="1"/>
</dbReference>
<dbReference type="InterPro" id="IPR013647">
    <property type="entry name" value="OligopepF_N_dom"/>
</dbReference>
<accession>A0A381VM58</accession>
<evidence type="ECO:0000256" key="4">
    <source>
        <dbReference type="ARBA" id="ARBA00022801"/>
    </source>
</evidence>
<dbReference type="NCBIfam" id="TIGR00181">
    <property type="entry name" value="pepF"/>
    <property type="match status" value="1"/>
</dbReference>
<evidence type="ECO:0000313" key="9">
    <source>
        <dbReference type="EMBL" id="SVA40858.1"/>
    </source>
</evidence>
<dbReference type="AlphaFoldDB" id="A0A381VM58"/>
<evidence type="ECO:0000256" key="6">
    <source>
        <dbReference type="ARBA" id="ARBA00023049"/>
    </source>
</evidence>
<dbReference type="SUPFAM" id="SSF55486">
    <property type="entry name" value="Metalloproteases ('zincins'), catalytic domain"/>
    <property type="match status" value="1"/>
</dbReference>
<evidence type="ECO:0008006" key="10">
    <source>
        <dbReference type="Google" id="ProtNLM"/>
    </source>
</evidence>
<protein>
    <recommendedName>
        <fullName evidence="10">Peptidase M3A/M3B catalytic domain-containing protein</fullName>
    </recommendedName>
</protein>
<keyword evidence="4" id="KW-0378">Hydrolase</keyword>
<dbReference type="Gene3D" id="1.20.140.70">
    <property type="entry name" value="Oligopeptidase f, N-terminal domain"/>
    <property type="match status" value="1"/>
</dbReference>
<dbReference type="PANTHER" id="PTHR11804:SF84">
    <property type="entry name" value="SACCHAROLYSIN"/>
    <property type="match status" value="1"/>
</dbReference>
<dbReference type="InterPro" id="IPR004438">
    <property type="entry name" value="Peptidase_M3B"/>
</dbReference>
<evidence type="ECO:0000256" key="2">
    <source>
        <dbReference type="ARBA" id="ARBA00022670"/>
    </source>
</evidence>
<keyword evidence="3" id="KW-0479">Metal-binding</keyword>
<dbReference type="GO" id="GO:0006508">
    <property type="term" value="P:proteolysis"/>
    <property type="evidence" value="ECO:0007669"/>
    <property type="project" value="UniProtKB-KW"/>
</dbReference>
<gene>
    <name evidence="9" type="ORF">METZ01_LOCUS93712</name>
</gene>
<reference evidence="9" key="1">
    <citation type="submission" date="2018-05" db="EMBL/GenBank/DDBJ databases">
        <authorList>
            <person name="Lanie J.A."/>
            <person name="Ng W.-L."/>
            <person name="Kazmierczak K.M."/>
            <person name="Andrzejewski T.M."/>
            <person name="Davidsen T.M."/>
            <person name="Wayne K.J."/>
            <person name="Tettelin H."/>
            <person name="Glass J.I."/>
            <person name="Rusch D."/>
            <person name="Podicherti R."/>
            <person name="Tsui H.-C.T."/>
            <person name="Winkler M.E."/>
        </authorList>
    </citation>
    <scope>NUCLEOTIDE SEQUENCE</scope>
</reference>
<feature type="domain" description="Oligopeptidase F N-terminal" evidence="8">
    <location>
        <begin position="117"/>
        <end position="184"/>
    </location>
</feature>
<dbReference type="Gene3D" id="1.10.287.830">
    <property type="entry name" value="putative peptidase helix hairpin domain like"/>
    <property type="match status" value="1"/>
</dbReference>